<reference evidence="2 3" key="1">
    <citation type="submission" date="2018-05" db="EMBL/GenBank/DDBJ databases">
        <title>Complete genome sequence of Flagellimonas aquimarina ECD12 isolated from seaweed Ecklonia cava.</title>
        <authorList>
            <person name="Choi S."/>
            <person name="Seong C."/>
        </authorList>
    </citation>
    <scope>NUCLEOTIDE SEQUENCE [LARGE SCALE GENOMIC DNA]</scope>
    <source>
        <strain evidence="2 3">ECD12</strain>
    </source>
</reference>
<dbReference type="EMBL" id="QGEG01000002">
    <property type="protein sequence ID" value="PWL38020.1"/>
    <property type="molecule type" value="Genomic_DNA"/>
</dbReference>
<evidence type="ECO:0000313" key="2">
    <source>
        <dbReference type="EMBL" id="PWL38020.1"/>
    </source>
</evidence>
<accession>A0A316LD72</accession>
<feature type="signal peptide" evidence="1">
    <location>
        <begin position="1"/>
        <end position="28"/>
    </location>
</feature>
<evidence type="ECO:0008006" key="4">
    <source>
        <dbReference type="Google" id="ProtNLM"/>
    </source>
</evidence>
<feature type="chain" id="PRO_5016438097" description="DUF4382 domain-containing protein" evidence="1">
    <location>
        <begin position="29"/>
        <end position="323"/>
    </location>
</feature>
<keyword evidence="1" id="KW-0732">Signal</keyword>
<keyword evidence="3" id="KW-1185">Reference proteome</keyword>
<evidence type="ECO:0000256" key="1">
    <source>
        <dbReference type="SAM" id="SignalP"/>
    </source>
</evidence>
<protein>
    <recommendedName>
        <fullName evidence="4">DUF4382 domain-containing protein</fullName>
    </recommendedName>
</protein>
<sequence length="323" mass="34565">MNIKQKFMKNYKIYILFALAGIFVTSCSEDDKVTIDVQNTVTSGAVLRTIAQTGTAWDVLDDTEAYSVEVEVQDAEDGALLSEVRVYVDLVDNTEAVITDPAETLIATLPASAFSTGANGFPRSTYNTTLSEIASTLGLSLGDYNCGDQFNVRMELALTDGRMFTDTDATGNVSGGSFFSSPYAYRISLIAPLPNDDLYTGQYQLTTVTNGIYGVADYADGVYTLESVNNTTKVIKDVTTFVAFGGFGPVDVEFELVCGEIIMKPAQGVGAGCNATIQSGPANVNATYDLMNPDDSDFLLNFTSDETADCTNSVQAAVRLTKV</sequence>
<dbReference type="AlphaFoldDB" id="A0A316LD72"/>
<comment type="caution">
    <text evidence="2">The sequence shown here is derived from an EMBL/GenBank/DDBJ whole genome shotgun (WGS) entry which is preliminary data.</text>
</comment>
<proteinExistence type="predicted"/>
<dbReference type="Proteomes" id="UP000245762">
    <property type="component" value="Unassembled WGS sequence"/>
</dbReference>
<name>A0A316LD72_9FLAO</name>
<gene>
    <name evidence="2" type="ORF">DKG77_06930</name>
</gene>
<dbReference type="PROSITE" id="PS51257">
    <property type="entry name" value="PROKAR_LIPOPROTEIN"/>
    <property type="match status" value="1"/>
</dbReference>
<evidence type="ECO:0000313" key="3">
    <source>
        <dbReference type="Proteomes" id="UP000245762"/>
    </source>
</evidence>
<organism evidence="2 3">
    <name type="scientific">Flagellimonas aquimarina</name>
    <dbReference type="NCBI Taxonomy" id="2201895"/>
    <lineage>
        <taxon>Bacteria</taxon>
        <taxon>Pseudomonadati</taxon>
        <taxon>Bacteroidota</taxon>
        <taxon>Flavobacteriia</taxon>
        <taxon>Flavobacteriales</taxon>
        <taxon>Flavobacteriaceae</taxon>
        <taxon>Flagellimonas</taxon>
    </lineage>
</organism>